<dbReference type="Proteomes" id="UP001058271">
    <property type="component" value="Chromosome"/>
</dbReference>
<dbReference type="Pfam" id="PF00109">
    <property type="entry name" value="ketoacyl-synt"/>
    <property type="match status" value="1"/>
</dbReference>
<reference evidence="3" key="1">
    <citation type="submission" date="2021-04" db="EMBL/GenBank/DDBJ databases">
        <title>Biosynthetic gene clusters of Dactylosporangioum roseum.</title>
        <authorList>
            <person name="Hartkoorn R.C."/>
            <person name="Beaudoing E."/>
            <person name="Hot D."/>
            <person name="Moureu S."/>
        </authorList>
    </citation>
    <scope>NUCLEOTIDE SEQUENCE</scope>
    <source>
        <strain evidence="3">NRRL B-16295</strain>
    </source>
</reference>
<evidence type="ECO:0000313" key="4">
    <source>
        <dbReference type="Proteomes" id="UP001058271"/>
    </source>
</evidence>
<evidence type="ECO:0000256" key="1">
    <source>
        <dbReference type="ARBA" id="ARBA00022679"/>
    </source>
</evidence>
<evidence type="ECO:0000259" key="2">
    <source>
        <dbReference type="Pfam" id="PF00109"/>
    </source>
</evidence>
<dbReference type="InterPro" id="IPR014030">
    <property type="entry name" value="Ketoacyl_synth_N"/>
</dbReference>
<organism evidence="3 4">
    <name type="scientific">Dactylosporangium roseum</name>
    <dbReference type="NCBI Taxonomy" id="47989"/>
    <lineage>
        <taxon>Bacteria</taxon>
        <taxon>Bacillati</taxon>
        <taxon>Actinomycetota</taxon>
        <taxon>Actinomycetes</taxon>
        <taxon>Micromonosporales</taxon>
        <taxon>Micromonosporaceae</taxon>
        <taxon>Dactylosporangium</taxon>
    </lineage>
</organism>
<dbReference type="Gene3D" id="3.40.47.10">
    <property type="match status" value="1"/>
</dbReference>
<dbReference type="PANTHER" id="PTHR11712:SF336">
    <property type="entry name" value="3-OXOACYL-[ACYL-CARRIER-PROTEIN] SYNTHASE, MITOCHONDRIAL"/>
    <property type="match status" value="1"/>
</dbReference>
<feature type="domain" description="Beta-ketoacyl synthase-like N-terminal" evidence="2">
    <location>
        <begin position="15"/>
        <end position="234"/>
    </location>
</feature>
<dbReference type="RefSeq" id="WP_260724105.1">
    <property type="nucleotide sequence ID" value="NZ_BAAABS010000052.1"/>
</dbReference>
<gene>
    <name evidence="3" type="ORF">Drose_26690</name>
</gene>
<dbReference type="PANTHER" id="PTHR11712">
    <property type="entry name" value="POLYKETIDE SYNTHASE-RELATED"/>
    <property type="match status" value="1"/>
</dbReference>
<sequence>MPARTAAVPVISRWAAISPYGVDPAAFRDGLAAARSTIRALPAELRGDSPMAEGGWVPDFDVQALLGRKGTRSFDRFTAFSVATMGLVLADAGPGLAAADPEALGIVLGTGHGSVKTQMDFTRETLVSAKPYHVDVASIPVSGLNAAAGMSAIRHTVQGPNVTVSGGALTGLLALNYAVRLLRRRHADAIIVGAVEEYSPHRAWLEHHSRANSDRQAPGPLGEGCAVLLVESSEERAVAHGRRSLAGVLASRFTAFATPDEAPEAVARAVGAALDAAGVAPPMVDLVVPADCGGTLGAAEDFGLRKALGGHAPREVRLRALIGDTSAASAAFQLTAAVLNGGAVRLALVTSVDPGGTAGATLLARPDAGS</sequence>
<name>A0ABY5Z1N7_9ACTN</name>
<dbReference type="InterPro" id="IPR000794">
    <property type="entry name" value="Beta-ketoacyl_synthase"/>
</dbReference>
<protein>
    <recommendedName>
        <fullName evidence="2">Beta-ketoacyl synthase-like N-terminal domain-containing protein</fullName>
    </recommendedName>
</protein>
<dbReference type="InterPro" id="IPR016039">
    <property type="entry name" value="Thiolase-like"/>
</dbReference>
<proteinExistence type="predicted"/>
<dbReference type="EMBL" id="CP073721">
    <property type="protein sequence ID" value="UWZ34767.1"/>
    <property type="molecule type" value="Genomic_DNA"/>
</dbReference>
<dbReference type="SUPFAM" id="SSF53901">
    <property type="entry name" value="Thiolase-like"/>
    <property type="match status" value="2"/>
</dbReference>
<accession>A0ABY5Z1N7</accession>
<keyword evidence="1" id="KW-0808">Transferase</keyword>
<keyword evidence="4" id="KW-1185">Reference proteome</keyword>
<evidence type="ECO:0000313" key="3">
    <source>
        <dbReference type="EMBL" id="UWZ34767.1"/>
    </source>
</evidence>